<feature type="transmembrane region" description="Helical" evidence="1">
    <location>
        <begin position="42"/>
        <end position="62"/>
    </location>
</feature>
<evidence type="ECO:0000313" key="3">
    <source>
        <dbReference type="Proteomes" id="UP000028501"/>
    </source>
</evidence>
<keyword evidence="1" id="KW-0812">Transmembrane</keyword>
<protein>
    <submittedName>
        <fullName evidence="2">Uncharacterized protein</fullName>
    </submittedName>
</protein>
<dbReference type="EMBL" id="CP006577">
    <property type="protein sequence ID" value="AIG97340.1"/>
    <property type="molecule type" value="Genomic_DNA"/>
</dbReference>
<dbReference type="GeneID" id="24794062"/>
<proteinExistence type="predicted"/>
<gene>
    <name evidence="2" type="ORF">AFULGI_00005320</name>
</gene>
<dbReference type="HOGENOM" id="CLU_1736318_0_0_2"/>
<dbReference type="Proteomes" id="UP000028501">
    <property type="component" value="Chromosome"/>
</dbReference>
<dbReference type="RefSeq" id="WP_010878030.1">
    <property type="nucleotide sequence ID" value="NZ_CP006577.1"/>
</dbReference>
<keyword evidence="1" id="KW-1133">Transmembrane helix</keyword>
<sequence length="150" mass="16652">MSDNAKTSATDIVQRIISLLTIILLAYFLFKEGLFSVDQRLLSLATIVLLASFLFIIFLVLFKWPLGNLNKKEIRRTIAIVTTSFYFGTLSMVLSGKLELTEEVGALIDGLKWAFMVVVAFYFGSRAVEDALKSKKSAEECPQNTDAEAG</sequence>
<organism evidence="2 3">
    <name type="scientific">Archaeoglobus fulgidus DSM 8774</name>
    <dbReference type="NCBI Taxonomy" id="1344584"/>
    <lineage>
        <taxon>Archaea</taxon>
        <taxon>Methanobacteriati</taxon>
        <taxon>Methanobacteriota</taxon>
        <taxon>Archaeoglobi</taxon>
        <taxon>Archaeoglobales</taxon>
        <taxon>Archaeoglobaceae</taxon>
        <taxon>Archaeoglobus</taxon>
    </lineage>
</organism>
<feature type="transmembrane region" description="Helical" evidence="1">
    <location>
        <begin position="74"/>
        <end position="94"/>
    </location>
</feature>
<reference evidence="2 3" key="1">
    <citation type="submission" date="2013-07" db="EMBL/GenBank/DDBJ databases">
        <title>Genome of Archaeoglobus fulgidus.</title>
        <authorList>
            <person name="Fiebig A."/>
            <person name="Birkeland N.-K."/>
        </authorList>
    </citation>
    <scope>NUCLEOTIDE SEQUENCE [LARGE SCALE GENOMIC DNA]</scope>
    <source>
        <strain evidence="2 3">DSM 8774</strain>
    </source>
</reference>
<evidence type="ECO:0000313" key="2">
    <source>
        <dbReference type="EMBL" id="AIG97340.1"/>
    </source>
</evidence>
<accession>A0A075WAB9</accession>
<keyword evidence="1" id="KW-0472">Membrane</keyword>
<name>A0A075WAB9_ARCFL</name>
<evidence type="ECO:0000256" key="1">
    <source>
        <dbReference type="SAM" id="Phobius"/>
    </source>
</evidence>
<feature type="transmembrane region" description="Helical" evidence="1">
    <location>
        <begin position="12"/>
        <end position="30"/>
    </location>
</feature>
<feature type="transmembrane region" description="Helical" evidence="1">
    <location>
        <begin position="106"/>
        <end position="125"/>
    </location>
</feature>
<dbReference type="KEGG" id="afg:AFULGI_00005320"/>
<dbReference type="AlphaFoldDB" id="A0A075WAB9"/>